<dbReference type="EMBL" id="JTDY01003410">
    <property type="protein sequence ID" value="KOB69599.1"/>
    <property type="molecule type" value="Genomic_DNA"/>
</dbReference>
<keyword evidence="3" id="KW-1185">Reference proteome</keyword>
<dbReference type="Proteomes" id="UP000037510">
    <property type="component" value="Unassembled WGS sequence"/>
</dbReference>
<evidence type="ECO:0000313" key="3">
    <source>
        <dbReference type="Proteomes" id="UP000037510"/>
    </source>
</evidence>
<feature type="compositionally biased region" description="Polar residues" evidence="1">
    <location>
        <begin position="99"/>
        <end position="114"/>
    </location>
</feature>
<proteinExistence type="predicted"/>
<evidence type="ECO:0000256" key="1">
    <source>
        <dbReference type="SAM" id="MobiDB-lite"/>
    </source>
</evidence>
<feature type="region of interest" description="Disordered" evidence="1">
    <location>
        <begin position="1"/>
        <end position="22"/>
    </location>
</feature>
<organism evidence="2 3">
    <name type="scientific">Operophtera brumata</name>
    <name type="common">Winter moth</name>
    <name type="synonym">Phalaena brumata</name>
    <dbReference type="NCBI Taxonomy" id="104452"/>
    <lineage>
        <taxon>Eukaryota</taxon>
        <taxon>Metazoa</taxon>
        <taxon>Ecdysozoa</taxon>
        <taxon>Arthropoda</taxon>
        <taxon>Hexapoda</taxon>
        <taxon>Insecta</taxon>
        <taxon>Pterygota</taxon>
        <taxon>Neoptera</taxon>
        <taxon>Endopterygota</taxon>
        <taxon>Lepidoptera</taxon>
        <taxon>Glossata</taxon>
        <taxon>Ditrysia</taxon>
        <taxon>Geometroidea</taxon>
        <taxon>Geometridae</taxon>
        <taxon>Larentiinae</taxon>
        <taxon>Operophtera</taxon>
    </lineage>
</organism>
<reference evidence="2 3" key="1">
    <citation type="journal article" date="2015" name="Genome Biol. Evol.">
        <title>The genome of winter moth (Operophtera brumata) provides a genomic perspective on sexual dimorphism and phenology.</title>
        <authorList>
            <person name="Derks M.F."/>
            <person name="Smit S."/>
            <person name="Salis L."/>
            <person name="Schijlen E."/>
            <person name="Bossers A."/>
            <person name="Mateman C."/>
            <person name="Pijl A.S."/>
            <person name="de Ridder D."/>
            <person name="Groenen M.A."/>
            <person name="Visser M.E."/>
            <person name="Megens H.J."/>
        </authorList>
    </citation>
    <scope>NUCLEOTIDE SEQUENCE [LARGE SCALE GENOMIC DNA]</scope>
    <source>
        <strain evidence="2">WM2013NL</strain>
        <tissue evidence="2">Head and thorax</tissue>
    </source>
</reference>
<dbReference type="AlphaFoldDB" id="A0A0L7L2U2"/>
<name>A0A0L7L2U2_OPEBR</name>
<feature type="region of interest" description="Disordered" evidence="1">
    <location>
        <begin position="38"/>
        <end position="121"/>
    </location>
</feature>
<evidence type="ECO:0000313" key="2">
    <source>
        <dbReference type="EMBL" id="KOB69599.1"/>
    </source>
</evidence>
<gene>
    <name evidence="2" type="ORF">OBRU01_16560</name>
</gene>
<comment type="caution">
    <text evidence="2">The sequence shown here is derived from an EMBL/GenBank/DDBJ whole genome shotgun (WGS) entry which is preliminary data.</text>
</comment>
<protein>
    <submittedName>
        <fullName evidence="2">Uncharacterized protein</fullName>
    </submittedName>
</protein>
<sequence>MTGGGNLVRYERYRRAPTTPRSAHAHYYYSRSLVMDSPERRRGLPRKRCQSAPRIMDSHSRSASPREPMRPQIRPPSPPSPAAFDNRAYQYDESDPNHNESFTSNGAANGTQPNGHKPNGDAKLEAVNLELINLTTKNKSKKDTAAVDMNASNPYDEYFVPGEDLSAQCSCLSSFSLNCHAQL</sequence>
<accession>A0A0L7L2U2</accession>